<sequence>MLLNDSFDTKIVTEVPHPELTNRQSTSCPRVIEILTQKCSLASPPTCWNYVRGHCSYKKCKYYHPTDISFPPYQRNSPFASSKPLPFPYHNDMIEEATEDWRKTPRASSTVYTPVAWKTAPCRKFLLTGSCPLGDRCKFIHDRDVVHNSLDARGHGQLLTDTIAPSKAHCWAFVQGKCKNPFTCRYFHPENPRAYMKYTPCLLWPKCPVGERCSFKHPKPLHNQLTPAASNPGSSVFRSGRLTIPMEHCFPSKSPLIASGSDSTYCPPRRYSYHPVYSSHDFAYDGFVSAPPARSAHASLSEDPRQPNKHCLSYLPPGHARRISVPVRLHDIPSTASRL</sequence>
<evidence type="ECO:0000256" key="3">
    <source>
        <dbReference type="ARBA" id="ARBA00022833"/>
    </source>
</evidence>
<evidence type="ECO:0000256" key="4">
    <source>
        <dbReference type="PROSITE-ProRule" id="PRU00723"/>
    </source>
</evidence>
<dbReference type="Pfam" id="PF00642">
    <property type="entry name" value="zf-CCCH"/>
    <property type="match status" value="1"/>
</dbReference>
<reference evidence="6" key="1">
    <citation type="submission" date="2022-08" db="EMBL/GenBank/DDBJ databases">
        <title>A Global Phylogenomic Analysis of the Shiitake Genus Lentinula.</title>
        <authorList>
            <consortium name="DOE Joint Genome Institute"/>
            <person name="Sierra-Patev S."/>
            <person name="Min B."/>
            <person name="Naranjo-Ortiz M."/>
            <person name="Looney B."/>
            <person name="Konkel Z."/>
            <person name="Slot J.C."/>
            <person name="Sakamoto Y."/>
            <person name="Steenwyk J.L."/>
            <person name="Rokas A."/>
            <person name="Carro J."/>
            <person name="Camarero S."/>
            <person name="Ferreira P."/>
            <person name="Molpeceres G."/>
            <person name="Ruiz-Duenas F.J."/>
            <person name="Serrano A."/>
            <person name="Henrissat B."/>
            <person name="Drula E."/>
            <person name="Hughes K.W."/>
            <person name="Mata J.L."/>
            <person name="Ishikawa N.K."/>
            <person name="Vargas-Isla R."/>
            <person name="Ushijima S."/>
            <person name="Smith C.A."/>
            <person name="Ahrendt S."/>
            <person name="Andreopoulos W."/>
            <person name="He G."/>
            <person name="Labutti K."/>
            <person name="Lipzen A."/>
            <person name="Ng V."/>
            <person name="Riley R."/>
            <person name="Sandor L."/>
            <person name="Barry K."/>
            <person name="Martinez A.T."/>
            <person name="Xiao Y."/>
            <person name="Gibbons J.G."/>
            <person name="Terashima K."/>
            <person name="Grigoriev I.V."/>
            <person name="Hibbett D.S."/>
        </authorList>
    </citation>
    <scope>NUCLEOTIDE SEQUENCE</scope>
    <source>
        <strain evidence="6">JLM2183</strain>
    </source>
</reference>
<keyword evidence="2 4" id="KW-0863">Zinc-finger</keyword>
<organism evidence="6 7">
    <name type="scientific">Lentinula aciculospora</name>
    <dbReference type="NCBI Taxonomy" id="153920"/>
    <lineage>
        <taxon>Eukaryota</taxon>
        <taxon>Fungi</taxon>
        <taxon>Dikarya</taxon>
        <taxon>Basidiomycota</taxon>
        <taxon>Agaricomycotina</taxon>
        <taxon>Agaricomycetes</taxon>
        <taxon>Agaricomycetidae</taxon>
        <taxon>Agaricales</taxon>
        <taxon>Marasmiineae</taxon>
        <taxon>Omphalotaceae</taxon>
        <taxon>Lentinula</taxon>
    </lineage>
</organism>
<keyword evidence="1 4" id="KW-0479">Metal-binding</keyword>
<dbReference type="InterPro" id="IPR036855">
    <property type="entry name" value="Znf_CCCH_sf"/>
</dbReference>
<evidence type="ECO:0000313" key="6">
    <source>
        <dbReference type="EMBL" id="KAJ4490017.1"/>
    </source>
</evidence>
<keyword evidence="3 4" id="KW-0862">Zinc</keyword>
<feature type="zinc finger region" description="C3H1-type" evidence="4">
    <location>
        <begin position="41"/>
        <end position="67"/>
    </location>
</feature>
<feature type="zinc finger region" description="C3H1-type" evidence="4">
    <location>
        <begin position="116"/>
        <end position="144"/>
    </location>
</feature>
<dbReference type="AlphaFoldDB" id="A0A9W9DXV7"/>
<gene>
    <name evidence="6" type="ORF">J3R30DRAFT_3693486</name>
</gene>
<comment type="caution">
    <text evidence="6">The sequence shown here is derived from an EMBL/GenBank/DDBJ whole genome shotgun (WGS) entry which is preliminary data.</text>
</comment>
<feature type="zinc finger region" description="C3H1-type" evidence="4">
    <location>
        <begin position="164"/>
        <end position="191"/>
    </location>
</feature>
<proteinExistence type="predicted"/>
<dbReference type="SUPFAM" id="SSF90229">
    <property type="entry name" value="CCCH zinc finger"/>
    <property type="match status" value="1"/>
</dbReference>
<dbReference type="Gene3D" id="4.10.1000.10">
    <property type="entry name" value="Zinc finger, CCCH-type"/>
    <property type="match status" value="2"/>
</dbReference>
<accession>A0A9W9DXV7</accession>
<evidence type="ECO:0000259" key="5">
    <source>
        <dbReference type="PROSITE" id="PS50103"/>
    </source>
</evidence>
<feature type="domain" description="C3H1-type" evidence="5">
    <location>
        <begin position="116"/>
        <end position="144"/>
    </location>
</feature>
<evidence type="ECO:0000313" key="7">
    <source>
        <dbReference type="Proteomes" id="UP001150266"/>
    </source>
</evidence>
<keyword evidence="7" id="KW-1185">Reference proteome</keyword>
<dbReference type="PROSITE" id="PS50103">
    <property type="entry name" value="ZF_C3H1"/>
    <property type="match status" value="3"/>
</dbReference>
<evidence type="ECO:0000256" key="2">
    <source>
        <dbReference type="ARBA" id="ARBA00022771"/>
    </source>
</evidence>
<dbReference type="Proteomes" id="UP001150266">
    <property type="component" value="Unassembled WGS sequence"/>
</dbReference>
<dbReference type="SMART" id="SM00356">
    <property type="entry name" value="ZnF_C3H1"/>
    <property type="match status" value="4"/>
</dbReference>
<protein>
    <recommendedName>
        <fullName evidence="5">C3H1-type domain-containing protein</fullName>
    </recommendedName>
</protein>
<evidence type="ECO:0000256" key="1">
    <source>
        <dbReference type="ARBA" id="ARBA00022723"/>
    </source>
</evidence>
<dbReference type="OrthoDB" id="2926136at2759"/>
<dbReference type="EMBL" id="JAOTPV010000001">
    <property type="protein sequence ID" value="KAJ4490017.1"/>
    <property type="molecule type" value="Genomic_DNA"/>
</dbReference>
<dbReference type="GO" id="GO:0008270">
    <property type="term" value="F:zinc ion binding"/>
    <property type="evidence" value="ECO:0007669"/>
    <property type="project" value="UniProtKB-KW"/>
</dbReference>
<dbReference type="Pfam" id="PF14608">
    <property type="entry name" value="zf-CCCH_2"/>
    <property type="match status" value="1"/>
</dbReference>
<name>A0A9W9DXV7_9AGAR</name>
<feature type="domain" description="C3H1-type" evidence="5">
    <location>
        <begin position="41"/>
        <end position="67"/>
    </location>
</feature>
<feature type="domain" description="C3H1-type" evidence="5">
    <location>
        <begin position="164"/>
        <end position="191"/>
    </location>
</feature>
<dbReference type="InterPro" id="IPR000571">
    <property type="entry name" value="Znf_CCCH"/>
</dbReference>